<dbReference type="PANTHER" id="PTHR46628:SF1">
    <property type="entry name" value="PIRNA BIOGENESIS PROTEIN EXD1"/>
    <property type="match status" value="1"/>
</dbReference>
<proteinExistence type="predicted"/>
<evidence type="ECO:0000313" key="3">
    <source>
        <dbReference type="Proteomes" id="UP000271974"/>
    </source>
</evidence>
<organism evidence="2 3">
    <name type="scientific">Elysia chlorotica</name>
    <name type="common">Eastern emerald elysia</name>
    <name type="synonym">Sea slug</name>
    <dbReference type="NCBI Taxonomy" id="188477"/>
    <lineage>
        <taxon>Eukaryota</taxon>
        <taxon>Metazoa</taxon>
        <taxon>Spiralia</taxon>
        <taxon>Lophotrochozoa</taxon>
        <taxon>Mollusca</taxon>
        <taxon>Gastropoda</taxon>
        <taxon>Heterobranchia</taxon>
        <taxon>Euthyneura</taxon>
        <taxon>Panpulmonata</taxon>
        <taxon>Sacoglossa</taxon>
        <taxon>Placobranchoidea</taxon>
        <taxon>Plakobranchidae</taxon>
        <taxon>Elysia</taxon>
    </lineage>
</organism>
<dbReference type="PANTHER" id="PTHR46628">
    <property type="entry name" value="PIRNA BIOGENESIS PROTEIN EXD1"/>
    <property type="match status" value="1"/>
</dbReference>
<dbReference type="STRING" id="188477.A0A3S1C9R0"/>
<dbReference type="GO" id="GO:0034587">
    <property type="term" value="P:piRNA processing"/>
    <property type="evidence" value="ECO:0007669"/>
    <property type="project" value="TreeGrafter"/>
</dbReference>
<dbReference type="InterPro" id="IPR002562">
    <property type="entry name" value="3'-5'_exonuclease_dom"/>
</dbReference>
<name>A0A3S1C9R0_ELYCH</name>
<reference evidence="2 3" key="1">
    <citation type="submission" date="2019-01" db="EMBL/GenBank/DDBJ databases">
        <title>A draft genome assembly of the solar-powered sea slug Elysia chlorotica.</title>
        <authorList>
            <person name="Cai H."/>
            <person name="Li Q."/>
            <person name="Fang X."/>
            <person name="Li J."/>
            <person name="Curtis N.E."/>
            <person name="Altenburger A."/>
            <person name="Shibata T."/>
            <person name="Feng M."/>
            <person name="Maeda T."/>
            <person name="Schwartz J.A."/>
            <person name="Shigenobu S."/>
            <person name="Lundholm N."/>
            <person name="Nishiyama T."/>
            <person name="Yang H."/>
            <person name="Hasebe M."/>
            <person name="Li S."/>
            <person name="Pierce S.K."/>
            <person name="Wang J."/>
        </authorList>
    </citation>
    <scope>NUCLEOTIDE SEQUENCE [LARGE SCALE GENOMIC DNA]</scope>
    <source>
        <strain evidence="2">EC2010</strain>
        <tissue evidence="2">Whole organism of an adult</tissue>
    </source>
</reference>
<comment type="caution">
    <text evidence="2">The sequence shown here is derived from an EMBL/GenBank/DDBJ whole genome shotgun (WGS) entry which is preliminary data.</text>
</comment>
<evidence type="ECO:0000259" key="1">
    <source>
        <dbReference type="Pfam" id="PF01612"/>
    </source>
</evidence>
<accession>A0A3S1C9R0</accession>
<feature type="domain" description="3'-5' exonuclease" evidence="1">
    <location>
        <begin position="27"/>
        <end position="128"/>
    </location>
</feature>
<dbReference type="AlphaFoldDB" id="A0A3S1C9R0"/>
<dbReference type="Pfam" id="PF01612">
    <property type="entry name" value="DNA_pol_A_exo1"/>
    <property type="match status" value="1"/>
</dbReference>
<dbReference type="Gene3D" id="3.30.420.10">
    <property type="entry name" value="Ribonuclease H-like superfamily/Ribonuclease H"/>
    <property type="match status" value="1"/>
</dbReference>
<dbReference type="SUPFAM" id="SSF53098">
    <property type="entry name" value="Ribonuclease H-like"/>
    <property type="match status" value="1"/>
</dbReference>
<dbReference type="GO" id="GO:0003676">
    <property type="term" value="F:nucleic acid binding"/>
    <property type="evidence" value="ECO:0007669"/>
    <property type="project" value="InterPro"/>
</dbReference>
<protein>
    <recommendedName>
        <fullName evidence="1">3'-5' exonuclease domain-containing protein</fullName>
    </recommendedName>
</protein>
<dbReference type="GO" id="GO:1990923">
    <property type="term" value="C:PET complex"/>
    <property type="evidence" value="ECO:0007669"/>
    <property type="project" value="TreeGrafter"/>
</dbReference>
<gene>
    <name evidence="2" type="ORF">EGW08_005491</name>
</gene>
<sequence length="207" mass="22879">MAAVVAIGTLEGNVYVFDVKGDRGVLFDGGVGRILQSLDVLKIMHGSCRAAAVLKHQHGISIQNVFDTQVAYSVILQSEGLPERAVEMAALCDKISASPDSVPSAAFKKLLREDADVWMRRPITGEMLKELAREVTPLFPHLYSKLLQMTQEELTSLVRPAAVRSARVRRAKQEQREAANQTPLLRLSSRQRLLLADTQPLCRLAYS</sequence>
<dbReference type="OrthoDB" id="368776at2759"/>
<dbReference type="GO" id="GO:0008408">
    <property type="term" value="F:3'-5' exonuclease activity"/>
    <property type="evidence" value="ECO:0007669"/>
    <property type="project" value="InterPro"/>
</dbReference>
<dbReference type="Proteomes" id="UP000271974">
    <property type="component" value="Unassembled WGS sequence"/>
</dbReference>
<evidence type="ECO:0000313" key="2">
    <source>
        <dbReference type="EMBL" id="RUS86768.1"/>
    </source>
</evidence>
<dbReference type="InterPro" id="IPR052144">
    <property type="entry name" value="piRNA_biogenesis_EXD1"/>
</dbReference>
<keyword evidence="3" id="KW-1185">Reference proteome</keyword>
<dbReference type="InterPro" id="IPR012337">
    <property type="entry name" value="RNaseH-like_sf"/>
</dbReference>
<dbReference type="EMBL" id="RQTK01000129">
    <property type="protein sequence ID" value="RUS86768.1"/>
    <property type="molecule type" value="Genomic_DNA"/>
</dbReference>
<dbReference type="InterPro" id="IPR036397">
    <property type="entry name" value="RNaseH_sf"/>
</dbReference>